<dbReference type="EMBL" id="LAZR01018801">
    <property type="protein sequence ID" value="KKL94930.1"/>
    <property type="molecule type" value="Genomic_DNA"/>
</dbReference>
<comment type="caution">
    <text evidence="1">The sequence shown here is derived from an EMBL/GenBank/DDBJ whole genome shotgun (WGS) entry which is preliminary data.</text>
</comment>
<proteinExistence type="predicted"/>
<gene>
    <name evidence="1" type="ORF">LCGC14_1859760</name>
</gene>
<sequence length="54" mass="6305">MLALWERFNVMTVRRPKGFGKFSELLRKIASVPKERVDAKIEADKSAKKKRKSK</sequence>
<name>A0A0F9IMB5_9ZZZZ</name>
<organism evidence="1">
    <name type="scientific">marine sediment metagenome</name>
    <dbReference type="NCBI Taxonomy" id="412755"/>
    <lineage>
        <taxon>unclassified sequences</taxon>
        <taxon>metagenomes</taxon>
        <taxon>ecological metagenomes</taxon>
    </lineage>
</organism>
<protein>
    <submittedName>
        <fullName evidence="1">Uncharacterized protein</fullName>
    </submittedName>
</protein>
<accession>A0A0F9IMB5</accession>
<reference evidence="1" key="1">
    <citation type="journal article" date="2015" name="Nature">
        <title>Complex archaea that bridge the gap between prokaryotes and eukaryotes.</title>
        <authorList>
            <person name="Spang A."/>
            <person name="Saw J.H."/>
            <person name="Jorgensen S.L."/>
            <person name="Zaremba-Niedzwiedzka K."/>
            <person name="Martijn J."/>
            <person name="Lind A.E."/>
            <person name="van Eijk R."/>
            <person name="Schleper C."/>
            <person name="Guy L."/>
            <person name="Ettema T.J."/>
        </authorList>
    </citation>
    <scope>NUCLEOTIDE SEQUENCE</scope>
</reference>
<dbReference type="AlphaFoldDB" id="A0A0F9IMB5"/>
<evidence type="ECO:0000313" key="1">
    <source>
        <dbReference type="EMBL" id="KKL94930.1"/>
    </source>
</evidence>